<protein>
    <submittedName>
        <fullName evidence="1">Uncharacterized protein</fullName>
    </submittedName>
</protein>
<dbReference type="KEGG" id="pprf:DPRO_0679"/>
<organism evidence="1 2">
    <name type="scientific">Pseudodesulfovibrio profundus</name>
    <dbReference type="NCBI Taxonomy" id="57320"/>
    <lineage>
        <taxon>Bacteria</taxon>
        <taxon>Pseudomonadati</taxon>
        <taxon>Thermodesulfobacteriota</taxon>
        <taxon>Desulfovibrionia</taxon>
        <taxon>Desulfovibrionales</taxon>
        <taxon>Desulfovibrionaceae</taxon>
    </lineage>
</organism>
<dbReference type="RefSeq" id="WP_097010788.1">
    <property type="nucleotide sequence ID" value="NZ_LT907975.1"/>
</dbReference>
<evidence type="ECO:0000313" key="2">
    <source>
        <dbReference type="Proteomes" id="UP000219215"/>
    </source>
</evidence>
<dbReference type="EMBL" id="LT907975">
    <property type="protein sequence ID" value="SOB57563.1"/>
    <property type="molecule type" value="Genomic_DNA"/>
</dbReference>
<keyword evidence="2" id="KW-1185">Reference proteome</keyword>
<gene>
    <name evidence="1" type="ORF">DPRO_0679</name>
</gene>
<proteinExistence type="predicted"/>
<dbReference type="AlphaFoldDB" id="A0A2C8F4Y0"/>
<evidence type="ECO:0000313" key="1">
    <source>
        <dbReference type="EMBL" id="SOB57563.1"/>
    </source>
</evidence>
<dbReference type="Proteomes" id="UP000219215">
    <property type="component" value="Chromosome DPRO"/>
</dbReference>
<accession>A0A2C8F4Y0</accession>
<name>A0A2C8F4Y0_9BACT</name>
<reference evidence="2" key="1">
    <citation type="submission" date="2017-09" db="EMBL/GenBank/DDBJ databases">
        <authorList>
            <person name="Regsiter A."/>
            <person name="William W."/>
        </authorList>
    </citation>
    <scope>NUCLEOTIDE SEQUENCE [LARGE SCALE GENOMIC DNA]</scope>
    <source>
        <strain evidence="2">500-1</strain>
    </source>
</reference>
<sequence length="329" mass="37219">MRLKEASEALEKEYEKHIAMGEVAYSQQQYGDAMTHFIVASYFDKDANEPSYYIDKIRAESGLNIHYMNHEISLEKSAPGARVIRKEGIEFALAESRRSGDVVTCDFKLVNTNDKDAVFSFKGETAIVSQGGEKSNIQKVWISNELKHPGSKIILSSNEVRTIKARFILPSKEQAMSLQSLKVVGYCNGSEISISYPDVLLHGRNESKIKKEHSDLALVLLGREREGNMLIFNMMATNMKKNSPVTITGLGNSRYENQSGLDLKPIKQKLRGKLEHPGSHMKLAPEQSLKFAMVFEKDRRNDVSFGKGKRLIIRTKMFDSEHFFEFALD</sequence>